<dbReference type="Proteomes" id="UP000005239">
    <property type="component" value="Unassembled WGS sequence"/>
</dbReference>
<reference evidence="1" key="2">
    <citation type="submission" date="2022-06" db="UniProtKB">
        <authorList>
            <consortium name="EnsemblMetazoa"/>
        </authorList>
    </citation>
    <scope>IDENTIFICATION</scope>
    <source>
        <strain evidence="1">PS312</strain>
    </source>
</reference>
<dbReference type="AlphaFoldDB" id="A0A2A6BLA9"/>
<keyword evidence="2" id="KW-1185">Reference proteome</keyword>
<organism evidence="1 2">
    <name type="scientific">Pristionchus pacificus</name>
    <name type="common">Parasitic nematode worm</name>
    <dbReference type="NCBI Taxonomy" id="54126"/>
    <lineage>
        <taxon>Eukaryota</taxon>
        <taxon>Metazoa</taxon>
        <taxon>Ecdysozoa</taxon>
        <taxon>Nematoda</taxon>
        <taxon>Chromadorea</taxon>
        <taxon>Rhabditida</taxon>
        <taxon>Rhabditina</taxon>
        <taxon>Diplogasteromorpha</taxon>
        <taxon>Diplogasteroidea</taxon>
        <taxon>Neodiplogasteridae</taxon>
        <taxon>Pristionchus</taxon>
    </lineage>
</organism>
<evidence type="ECO:0000313" key="2">
    <source>
        <dbReference type="Proteomes" id="UP000005239"/>
    </source>
</evidence>
<gene>
    <name evidence="1" type="primary">WBGene00274204</name>
</gene>
<protein>
    <submittedName>
        <fullName evidence="1">Uncharacterized protein</fullName>
    </submittedName>
</protein>
<proteinExistence type="predicted"/>
<reference evidence="2" key="1">
    <citation type="journal article" date="2008" name="Nat. Genet.">
        <title>The Pristionchus pacificus genome provides a unique perspective on nematode lifestyle and parasitism.</title>
        <authorList>
            <person name="Dieterich C."/>
            <person name="Clifton S.W."/>
            <person name="Schuster L.N."/>
            <person name="Chinwalla A."/>
            <person name="Delehaunty K."/>
            <person name="Dinkelacker I."/>
            <person name="Fulton L."/>
            <person name="Fulton R."/>
            <person name="Godfrey J."/>
            <person name="Minx P."/>
            <person name="Mitreva M."/>
            <person name="Roeseler W."/>
            <person name="Tian H."/>
            <person name="Witte H."/>
            <person name="Yang S.P."/>
            <person name="Wilson R.K."/>
            <person name="Sommer R.J."/>
        </authorList>
    </citation>
    <scope>NUCLEOTIDE SEQUENCE [LARGE SCALE GENOMIC DNA]</scope>
    <source>
        <strain evidence="2">PS312</strain>
    </source>
</reference>
<accession>A0A2A6BLA9</accession>
<accession>A0A8R1UMA7</accession>
<name>A0A2A6BLA9_PRIPA</name>
<dbReference type="EnsemblMetazoa" id="PPA35835.1">
    <property type="protein sequence ID" value="PPA35835.1"/>
    <property type="gene ID" value="WBGene00274204"/>
</dbReference>
<sequence>MSRNRVFSLMQELGEFRYNEDDDAFPNMSMSLFFYHVGIHNIRTYHGEITFDNMNAHEKKELRPSDFEGHAIRTEWWSGPVQLNLSSYQHNANEYLLTD</sequence>
<evidence type="ECO:0000313" key="1">
    <source>
        <dbReference type="EnsemblMetazoa" id="PPA35835.1"/>
    </source>
</evidence>